<dbReference type="OrthoDB" id="3265603at2759"/>
<sequence>MLSQREVPRINGSTSAFIALVVILVLIIIIACSATIYLLREDMAEDTEAPTREVPSRGRYQLSGSQAVYQKFSRNWSDKPRTASGQGWFKAGNGSDWDSPSQNKKYSNSMRMTEQDASSMSTPRSSNVGSFPGNQFYSSMSEASSSVRFDPHAIRGLSYGDPSTHPSRSIIPSIHSHMYSPPSSPPLSPTPHGSSRAALASSPEPMERSLSYDSSMDNDSSSTTHPRPPIRTFEGGTKFIEGL</sequence>
<feature type="region of interest" description="Disordered" evidence="1">
    <location>
        <begin position="76"/>
        <end position="130"/>
    </location>
</feature>
<accession>A0A9P5NLJ8</accession>
<reference evidence="3" key="1">
    <citation type="submission" date="2020-11" db="EMBL/GenBank/DDBJ databases">
        <authorList>
            <consortium name="DOE Joint Genome Institute"/>
            <person name="Ahrendt S."/>
            <person name="Riley R."/>
            <person name="Andreopoulos W."/>
            <person name="LaButti K."/>
            <person name="Pangilinan J."/>
            <person name="Ruiz-duenas F.J."/>
            <person name="Barrasa J.M."/>
            <person name="Sanchez-Garcia M."/>
            <person name="Camarero S."/>
            <person name="Miyauchi S."/>
            <person name="Serrano A."/>
            <person name="Linde D."/>
            <person name="Babiker R."/>
            <person name="Drula E."/>
            <person name="Ayuso-Fernandez I."/>
            <person name="Pacheco R."/>
            <person name="Padilla G."/>
            <person name="Ferreira P."/>
            <person name="Barriuso J."/>
            <person name="Kellner H."/>
            <person name="Castanera R."/>
            <person name="Alfaro M."/>
            <person name="Ramirez L."/>
            <person name="Pisabarro A.G."/>
            <person name="Kuo A."/>
            <person name="Tritt A."/>
            <person name="Lipzen A."/>
            <person name="He G."/>
            <person name="Yan M."/>
            <person name="Ng V."/>
            <person name="Cullen D."/>
            <person name="Martin F."/>
            <person name="Rosso M.-N."/>
            <person name="Henrissat B."/>
            <person name="Hibbett D."/>
            <person name="Martinez A.T."/>
            <person name="Grigoriev I.V."/>
        </authorList>
    </citation>
    <scope>NUCLEOTIDE SEQUENCE</scope>
    <source>
        <strain evidence="3">AH 44721</strain>
    </source>
</reference>
<evidence type="ECO:0000313" key="3">
    <source>
        <dbReference type="EMBL" id="KAF8898215.1"/>
    </source>
</evidence>
<evidence type="ECO:0000256" key="2">
    <source>
        <dbReference type="SAM" id="Phobius"/>
    </source>
</evidence>
<feature type="transmembrane region" description="Helical" evidence="2">
    <location>
        <begin position="16"/>
        <end position="39"/>
    </location>
</feature>
<gene>
    <name evidence="3" type="ORF">CPB84DRAFT_1151391</name>
</gene>
<feature type="region of interest" description="Disordered" evidence="1">
    <location>
        <begin position="158"/>
        <end position="243"/>
    </location>
</feature>
<dbReference type="AlphaFoldDB" id="A0A9P5NLJ8"/>
<protein>
    <submittedName>
        <fullName evidence="3">Uncharacterized protein</fullName>
    </submittedName>
</protein>
<evidence type="ECO:0000313" key="4">
    <source>
        <dbReference type="Proteomes" id="UP000724874"/>
    </source>
</evidence>
<dbReference type="EMBL" id="JADNYJ010000054">
    <property type="protein sequence ID" value="KAF8898215.1"/>
    <property type="molecule type" value="Genomic_DNA"/>
</dbReference>
<feature type="compositionally biased region" description="Polar residues" evidence="1">
    <location>
        <begin position="96"/>
        <end position="130"/>
    </location>
</feature>
<keyword evidence="2" id="KW-1133">Transmembrane helix</keyword>
<feature type="compositionally biased region" description="Low complexity" evidence="1">
    <location>
        <begin position="209"/>
        <end position="222"/>
    </location>
</feature>
<keyword evidence="2" id="KW-0472">Membrane</keyword>
<organism evidence="3 4">
    <name type="scientific">Gymnopilus junonius</name>
    <name type="common">Spectacular rustgill mushroom</name>
    <name type="synonym">Gymnopilus spectabilis subsp. junonius</name>
    <dbReference type="NCBI Taxonomy" id="109634"/>
    <lineage>
        <taxon>Eukaryota</taxon>
        <taxon>Fungi</taxon>
        <taxon>Dikarya</taxon>
        <taxon>Basidiomycota</taxon>
        <taxon>Agaricomycotina</taxon>
        <taxon>Agaricomycetes</taxon>
        <taxon>Agaricomycetidae</taxon>
        <taxon>Agaricales</taxon>
        <taxon>Agaricineae</taxon>
        <taxon>Hymenogastraceae</taxon>
        <taxon>Gymnopilus</taxon>
    </lineage>
</organism>
<dbReference type="Proteomes" id="UP000724874">
    <property type="component" value="Unassembled WGS sequence"/>
</dbReference>
<evidence type="ECO:0000256" key="1">
    <source>
        <dbReference type="SAM" id="MobiDB-lite"/>
    </source>
</evidence>
<feature type="compositionally biased region" description="Low complexity" evidence="1">
    <location>
        <begin position="162"/>
        <end position="181"/>
    </location>
</feature>
<proteinExistence type="predicted"/>
<dbReference type="PROSITE" id="PS51257">
    <property type="entry name" value="PROKAR_LIPOPROTEIN"/>
    <property type="match status" value="1"/>
</dbReference>
<keyword evidence="4" id="KW-1185">Reference proteome</keyword>
<keyword evidence="2" id="KW-0812">Transmembrane</keyword>
<comment type="caution">
    <text evidence="3">The sequence shown here is derived from an EMBL/GenBank/DDBJ whole genome shotgun (WGS) entry which is preliminary data.</text>
</comment>
<name>A0A9P5NLJ8_GYMJU</name>